<feature type="region of interest" description="Disordered" evidence="1">
    <location>
        <begin position="543"/>
        <end position="604"/>
    </location>
</feature>
<feature type="compositionally biased region" description="Pro residues" evidence="1">
    <location>
        <begin position="460"/>
        <end position="477"/>
    </location>
</feature>
<feature type="compositionally biased region" description="Low complexity" evidence="1">
    <location>
        <begin position="650"/>
        <end position="675"/>
    </location>
</feature>
<dbReference type="Proteomes" id="UP001602119">
    <property type="component" value="Unassembled WGS sequence"/>
</dbReference>
<proteinExistence type="predicted"/>
<feature type="compositionally biased region" description="Low complexity" evidence="1">
    <location>
        <begin position="58"/>
        <end position="71"/>
    </location>
</feature>
<gene>
    <name evidence="2" type="ORF">ACFY05_09900</name>
</gene>
<feature type="compositionally biased region" description="Low complexity" evidence="1">
    <location>
        <begin position="497"/>
        <end position="516"/>
    </location>
</feature>
<name>A0ABW6V293_MICFU</name>
<evidence type="ECO:0000313" key="2">
    <source>
        <dbReference type="EMBL" id="MFF4773158.1"/>
    </source>
</evidence>
<dbReference type="EMBL" id="JBIAXI010000005">
    <property type="protein sequence ID" value="MFF4773158.1"/>
    <property type="molecule type" value="Genomic_DNA"/>
</dbReference>
<feature type="compositionally biased region" description="Basic and acidic residues" evidence="1">
    <location>
        <begin position="387"/>
        <end position="396"/>
    </location>
</feature>
<dbReference type="RefSeq" id="WP_387341593.1">
    <property type="nucleotide sequence ID" value="NZ_JBIAXI010000005.1"/>
</dbReference>
<feature type="compositionally biased region" description="Basic and acidic residues" evidence="1">
    <location>
        <begin position="311"/>
        <end position="326"/>
    </location>
</feature>
<feature type="region of interest" description="Disordered" evidence="1">
    <location>
        <begin position="650"/>
        <end position="690"/>
    </location>
</feature>
<feature type="compositionally biased region" description="Low complexity" evidence="1">
    <location>
        <begin position="543"/>
        <end position="563"/>
    </location>
</feature>
<feature type="compositionally biased region" description="Basic and acidic residues" evidence="1">
    <location>
        <begin position="114"/>
        <end position="123"/>
    </location>
</feature>
<feature type="compositionally biased region" description="Basic and acidic residues" evidence="1">
    <location>
        <begin position="342"/>
        <end position="352"/>
    </location>
</feature>
<feature type="compositionally biased region" description="Low complexity" evidence="1">
    <location>
        <begin position="260"/>
        <end position="270"/>
    </location>
</feature>
<protein>
    <submittedName>
        <fullName evidence="2">Uncharacterized protein</fullName>
    </submittedName>
</protein>
<feature type="region of interest" description="Disordered" evidence="1">
    <location>
        <begin position="1"/>
        <end position="516"/>
    </location>
</feature>
<feature type="compositionally biased region" description="Pro residues" evidence="1">
    <location>
        <begin position="159"/>
        <end position="184"/>
    </location>
</feature>
<evidence type="ECO:0000313" key="3">
    <source>
        <dbReference type="Proteomes" id="UP001602119"/>
    </source>
</evidence>
<evidence type="ECO:0000256" key="1">
    <source>
        <dbReference type="SAM" id="MobiDB-lite"/>
    </source>
</evidence>
<organism evidence="2 3">
    <name type="scientific">Microtetraspora fusca</name>
    <dbReference type="NCBI Taxonomy" id="1997"/>
    <lineage>
        <taxon>Bacteria</taxon>
        <taxon>Bacillati</taxon>
        <taxon>Actinomycetota</taxon>
        <taxon>Actinomycetes</taxon>
        <taxon>Streptosporangiales</taxon>
        <taxon>Streptosporangiaceae</taxon>
        <taxon>Microtetraspora</taxon>
    </lineage>
</organism>
<feature type="compositionally biased region" description="Pro residues" evidence="1">
    <location>
        <begin position="580"/>
        <end position="597"/>
    </location>
</feature>
<comment type="caution">
    <text evidence="2">The sequence shown here is derived from an EMBL/GenBank/DDBJ whole genome shotgun (WGS) entry which is preliminary data.</text>
</comment>
<keyword evidence="3" id="KW-1185">Reference proteome</keyword>
<feature type="compositionally biased region" description="Basic and acidic residues" evidence="1">
    <location>
        <begin position="226"/>
        <end position="241"/>
    </location>
</feature>
<reference evidence="2 3" key="1">
    <citation type="submission" date="2024-10" db="EMBL/GenBank/DDBJ databases">
        <title>The Natural Products Discovery Center: Release of the First 8490 Sequenced Strains for Exploring Actinobacteria Biosynthetic Diversity.</title>
        <authorList>
            <person name="Kalkreuter E."/>
            <person name="Kautsar S.A."/>
            <person name="Yang D."/>
            <person name="Bader C.D."/>
            <person name="Teijaro C.N."/>
            <person name="Fluegel L."/>
            <person name="Davis C.M."/>
            <person name="Simpson J.R."/>
            <person name="Lauterbach L."/>
            <person name="Steele A.D."/>
            <person name="Gui C."/>
            <person name="Meng S."/>
            <person name="Li G."/>
            <person name="Viehrig K."/>
            <person name="Ye F."/>
            <person name="Su P."/>
            <person name="Kiefer A.F."/>
            <person name="Nichols A."/>
            <person name="Cepeda A.J."/>
            <person name="Yan W."/>
            <person name="Fan B."/>
            <person name="Jiang Y."/>
            <person name="Adhikari A."/>
            <person name="Zheng C.-J."/>
            <person name="Schuster L."/>
            <person name="Cowan T.M."/>
            <person name="Smanski M.J."/>
            <person name="Chevrette M.G."/>
            <person name="De Carvalho L.P.S."/>
            <person name="Shen B."/>
        </authorList>
    </citation>
    <scope>NUCLEOTIDE SEQUENCE [LARGE SCALE GENOMIC DNA]</scope>
    <source>
        <strain evidence="2 3">NPDC001281</strain>
    </source>
</reference>
<accession>A0ABW6V293</accession>
<sequence length="849" mass="85826">MRGQDPVSEHEHGADGSTAPAVPPPSFGHPDEISPDVPGEESSGYDWFARPDQPAGEASSPQDSPSAAQGSERPEPVASPDDQAPASADAPRRPPAAFGTPAFPAQGDAQQADSPRRTFREISEGDQYETIDFPAIDVTKPWVPPSGQGRPDSESAGPAEPPTAPYAPPTAPYAPPTTPHPVPVAAPSDAGRPEDSGRGGSAPEGSDRAGEPAAPATAERGAGPAHHHEPAAATVERDRPAEPATGVESAESAEDDRSEATAATATWPAARQDMADDAPADHPGGSPAEAAHTAEQAEPEPVRAPEGPDAAPRREEATRGPQDHVGEASASRAEPTSPLPRAESEWTTHPDEDAVPDDTDAASLDTAEARRPAEGEAAPYDRPLPVSDHEPDHEPEAAAEPEADGPEQASPATGEQGPTVPLKAPAALEEHSRPRIPAEPGDVPVWPPRLPGEAAAAPDAPAPTAWPPADSPAPAAPAGPAENDVADDHADAVSEVPTGADADGAPGSPGGLAPARPVARREMAVDLPPDRTDHRAAAFHAGAAAVPSPSGAAAVPSPSGTATQPMPSGAAQGQVLLAPGHPPQPSGLPVPVAPPATAPAKRSGGGKRILLGAGTGVVVVAIGAAAYLAYTGGPEDSAAPGGAAANTAAPAATAPAAEPSTTASASTGTSVNTGAPVDSEETDPGKLTLTGTFPDTRITLAGRSFKRVKVNVTDSCDQAAAGAFAEALKQRECRRVLRATYVDAKQRYAVTTGIAVLPSKEAALAVDRTKNLSGNLWFRGLNGDPGSGAERVAISGGYAAGMVWGRYIVFSYATYADGHTPSAKEQDLGPVSGAFRDHTAEVIGKRVKD</sequence>
<feature type="compositionally biased region" description="Low complexity" evidence="1">
    <location>
        <begin position="78"/>
        <end position="105"/>
    </location>
</feature>